<feature type="transmembrane region" description="Helical" evidence="10">
    <location>
        <begin position="7"/>
        <end position="29"/>
    </location>
</feature>
<keyword evidence="7 13" id="KW-0418">Kinase</keyword>
<dbReference type="PANTHER" id="PTHR45528:SF12">
    <property type="entry name" value="SENSOR HISTIDINE KINASE ARSS"/>
    <property type="match status" value="1"/>
</dbReference>
<dbReference type="PROSITE" id="PS50885">
    <property type="entry name" value="HAMP"/>
    <property type="match status" value="1"/>
</dbReference>
<dbReference type="RefSeq" id="WP_137013351.1">
    <property type="nucleotide sequence ID" value="NZ_SZPX01000004.1"/>
</dbReference>
<dbReference type="InterPro" id="IPR003660">
    <property type="entry name" value="HAMP_dom"/>
</dbReference>
<dbReference type="PROSITE" id="PS50109">
    <property type="entry name" value="HIS_KIN"/>
    <property type="match status" value="1"/>
</dbReference>
<dbReference type="InterPro" id="IPR047994">
    <property type="entry name" value="ArsS-like"/>
</dbReference>
<comment type="subcellular location">
    <subcellularLocation>
        <location evidence="2">Membrane</location>
        <topology evidence="2">Multi-pass membrane protein</topology>
    </subcellularLocation>
</comment>
<keyword evidence="8 10" id="KW-1133">Transmembrane helix</keyword>
<dbReference type="OrthoDB" id="9812241at2"/>
<dbReference type="EC" id="2.7.13.3" evidence="3"/>
<keyword evidence="14" id="KW-1185">Reference proteome</keyword>
<dbReference type="NCBIfam" id="NF038389">
    <property type="entry name" value="ArsS_fam_HK"/>
    <property type="match status" value="1"/>
</dbReference>
<gene>
    <name evidence="13" type="ORF">FCU45_06075</name>
</gene>
<comment type="catalytic activity">
    <reaction evidence="1">
        <text>ATP + protein L-histidine = ADP + protein N-phospho-L-histidine.</text>
        <dbReference type="EC" id="2.7.13.3"/>
    </reaction>
</comment>
<dbReference type="Gene3D" id="1.10.287.130">
    <property type="match status" value="1"/>
</dbReference>
<evidence type="ECO:0000256" key="1">
    <source>
        <dbReference type="ARBA" id="ARBA00000085"/>
    </source>
</evidence>
<evidence type="ECO:0000259" key="12">
    <source>
        <dbReference type="PROSITE" id="PS50885"/>
    </source>
</evidence>
<dbReference type="GO" id="GO:0000155">
    <property type="term" value="F:phosphorelay sensor kinase activity"/>
    <property type="evidence" value="ECO:0007669"/>
    <property type="project" value="InterPro"/>
</dbReference>
<evidence type="ECO:0000256" key="9">
    <source>
        <dbReference type="ARBA" id="ARBA00023136"/>
    </source>
</evidence>
<dbReference type="InterPro" id="IPR036890">
    <property type="entry name" value="HATPase_C_sf"/>
</dbReference>
<evidence type="ECO:0000256" key="10">
    <source>
        <dbReference type="SAM" id="Phobius"/>
    </source>
</evidence>
<dbReference type="CDD" id="cd06225">
    <property type="entry name" value="HAMP"/>
    <property type="match status" value="1"/>
</dbReference>
<dbReference type="InterPro" id="IPR036097">
    <property type="entry name" value="HisK_dim/P_sf"/>
</dbReference>
<dbReference type="EMBL" id="SZPX01000004">
    <property type="protein sequence ID" value="TKI69622.1"/>
    <property type="molecule type" value="Genomic_DNA"/>
</dbReference>
<dbReference type="Proteomes" id="UP000309561">
    <property type="component" value="Unassembled WGS sequence"/>
</dbReference>
<reference evidence="13 14" key="1">
    <citation type="submission" date="2019-04" db="EMBL/GenBank/DDBJ databases">
        <title>Sulfurimonas crateris sp. nov. a facultative anaerobic sulfur-oxidizing chemolithautotrophic bacterium isolated from a terrestrial mud vulcano.</title>
        <authorList>
            <person name="Ratnikova N.M."/>
            <person name="Slobodkin A.I."/>
            <person name="Merkel A.Y."/>
            <person name="Novikov A."/>
            <person name="Bonch-Osmolovskaya E.A."/>
            <person name="Slobodkina G.B."/>
        </authorList>
    </citation>
    <scope>NUCLEOTIDE SEQUENCE [LARGE SCALE GENOMIC DNA]</scope>
    <source>
        <strain evidence="13 14">SN118</strain>
    </source>
</reference>
<proteinExistence type="predicted"/>
<evidence type="ECO:0000256" key="8">
    <source>
        <dbReference type="ARBA" id="ARBA00022989"/>
    </source>
</evidence>
<accession>A0A4U2Z7Y3</accession>
<dbReference type="PANTHER" id="PTHR45528">
    <property type="entry name" value="SENSOR HISTIDINE KINASE CPXA"/>
    <property type="match status" value="1"/>
</dbReference>
<dbReference type="SUPFAM" id="SSF47384">
    <property type="entry name" value="Homodimeric domain of signal transducing histidine kinase"/>
    <property type="match status" value="1"/>
</dbReference>
<evidence type="ECO:0000256" key="3">
    <source>
        <dbReference type="ARBA" id="ARBA00012438"/>
    </source>
</evidence>
<dbReference type="InterPro" id="IPR050398">
    <property type="entry name" value="HssS/ArlS-like"/>
</dbReference>
<dbReference type="Gene3D" id="3.30.565.10">
    <property type="entry name" value="Histidine kinase-like ATPase, C-terminal domain"/>
    <property type="match status" value="1"/>
</dbReference>
<organism evidence="13 14">
    <name type="scientific">Sulfurimonas crateris</name>
    <dbReference type="NCBI Taxonomy" id="2574727"/>
    <lineage>
        <taxon>Bacteria</taxon>
        <taxon>Pseudomonadati</taxon>
        <taxon>Campylobacterota</taxon>
        <taxon>Epsilonproteobacteria</taxon>
        <taxon>Campylobacterales</taxon>
        <taxon>Sulfurimonadaceae</taxon>
        <taxon>Sulfurimonas</taxon>
    </lineage>
</organism>
<feature type="domain" description="HAMP" evidence="12">
    <location>
        <begin position="158"/>
        <end position="205"/>
    </location>
</feature>
<dbReference type="GO" id="GO:0016020">
    <property type="term" value="C:membrane"/>
    <property type="evidence" value="ECO:0007669"/>
    <property type="project" value="UniProtKB-SubCell"/>
</dbReference>
<dbReference type="SMART" id="SM00304">
    <property type="entry name" value="HAMP"/>
    <property type="match status" value="1"/>
</dbReference>
<keyword evidence="9 10" id="KW-0472">Membrane</keyword>
<evidence type="ECO:0000256" key="2">
    <source>
        <dbReference type="ARBA" id="ARBA00004141"/>
    </source>
</evidence>
<sequence length="402" mass="46679">MNRHSILFKIGIFFSIAFVIITILFKFMYDYEFLSVKEKLKGHYHKVARYVMQHHTGIDSNDEFLKNLEKKHIKIVGDDKEKLVKLPKSDSISCGMLYFDLYEKDGYRYLVTPEVTGGLILKDMNTKPINVYYMWWLYGAFVFVFLALFLSIAISMYPLKHLQMQIRRFGEGDMDIDLASKGKDEIAEVSNEFDKAVKKIKAMINSRVIFIRNITHELKTPITKGRLSLEFLEESRTKDILTNVFLRLNLLTREIVQIENITACDCNVDKKSYHLTDILDNAADLLFLEPDSIKNNLDNRVFEVDFDLMSIVFKNLIDNGIKYSADSEVYLELQGNELSFCSRGEKLQYPLEYYTQPFTKCDANLSESFGLGLYIVNYILEKHEYALSYSCKNGINSFTIAL</sequence>
<dbReference type="InterPro" id="IPR005467">
    <property type="entry name" value="His_kinase_dom"/>
</dbReference>
<feature type="domain" description="Histidine kinase" evidence="11">
    <location>
        <begin position="213"/>
        <end position="402"/>
    </location>
</feature>
<comment type="caution">
    <text evidence="13">The sequence shown here is derived from an EMBL/GenBank/DDBJ whole genome shotgun (WGS) entry which is preliminary data.</text>
</comment>
<evidence type="ECO:0000256" key="7">
    <source>
        <dbReference type="ARBA" id="ARBA00022777"/>
    </source>
</evidence>
<dbReference type="InterPro" id="IPR003661">
    <property type="entry name" value="HisK_dim/P_dom"/>
</dbReference>
<keyword evidence="6 10" id="KW-0812">Transmembrane</keyword>
<evidence type="ECO:0000256" key="6">
    <source>
        <dbReference type="ARBA" id="ARBA00022692"/>
    </source>
</evidence>
<keyword evidence="4" id="KW-0597">Phosphoprotein</keyword>
<evidence type="ECO:0000256" key="5">
    <source>
        <dbReference type="ARBA" id="ARBA00022679"/>
    </source>
</evidence>
<evidence type="ECO:0000259" key="11">
    <source>
        <dbReference type="PROSITE" id="PS50109"/>
    </source>
</evidence>
<evidence type="ECO:0000256" key="4">
    <source>
        <dbReference type="ARBA" id="ARBA00022553"/>
    </source>
</evidence>
<evidence type="ECO:0000313" key="13">
    <source>
        <dbReference type="EMBL" id="TKI69622.1"/>
    </source>
</evidence>
<dbReference type="AlphaFoldDB" id="A0A4U2Z7Y3"/>
<protein>
    <recommendedName>
        <fullName evidence="3">histidine kinase</fullName>
        <ecNumber evidence="3">2.7.13.3</ecNumber>
    </recommendedName>
</protein>
<keyword evidence="5" id="KW-0808">Transferase</keyword>
<name>A0A4U2Z7Y3_9BACT</name>
<dbReference type="CDD" id="cd00082">
    <property type="entry name" value="HisKA"/>
    <property type="match status" value="1"/>
</dbReference>
<feature type="transmembrane region" description="Helical" evidence="10">
    <location>
        <begin position="135"/>
        <end position="159"/>
    </location>
</feature>
<dbReference type="SUPFAM" id="SSF55874">
    <property type="entry name" value="ATPase domain of HSP90 chaperone/DNA topoisomerase II/histidine kinase"/>
    <property type="match status" value="1"/>
</dbReference>
<evidence type="ECO:0000313" key="14">
    <source>
        <dbReference type="Proteomes" id="UP000309561"/>
    </source>
</evidence>